<evidence type="ECO:0000313" key="6">
    <source>
        <dbReference type="Proteomes" id="UP001161422"/>
    </source>
</evidence>
<evidence type="ECO:0000256" key="1">
    <source>
        <dbReference type="ARBA" id="ARBA00022516"/>
    </source>
</evidence>
<evidence type="ECO:0000256" key="2">
    <source>
        <dbReference type="ARBA" id="ARBA00022801"/>
    </source>
</evidence>
<dbReference type="InterPro" id="IPR007431">
    <property type="entry name" value="ACP_PD"/>
</dbReference>
<keyword evidence="1" id="KW-0444">Lipid biosynthesis</keyword>
<keyword evidence="6" id="KW-1185">Reference proteome</keyword>
<comment type="caution">
    <text evidence="5">The sequence shown here is derived from an EMBL/GenBank/DDBJ whole genome shotgun (WGS) entry which is preliminary data.</text>
</comment>
<evidence type="ECO:0000256" key="3">
    <source>
        <dbReference type="ARBA" id="ARBA00023098"/>
    </source>
</evidence>
<name>A0AA37RWZ3_9GAMM</name>
<reference evidence="5" key="1">
    <citation type="journal article" date="2014" name="Int. J. Syst. Evol. Microbiol.">
        <title>Complete genome sequence of Corynebacterium casei LMG S-19264T (=DSM 44701T), isolated from a smear-ripened cheese.</title>
        <authorList>
            <consortium name="US DOE Joint Genome Institute (JGI-PGF)"/>
            <person name="Walter F."/>
            <person name="Albersmeier A."/>
            <person name="Kalinowski J."/>
            <person name="Ruckert C."/>
        </authorList>
    </citation>
    <scope>NUCLEOTIDE SEQUENCE</scope>
    <source>
        <strain evidence="5">NBRC 101628</strain>
    </source>
</reference>
<evidence type="ECO:0000256" key="4">
    <source>
        <dbReference type="ARBA" id="ARBA00023160"/>
    </source>
</evidence>
<dbReference type="GO" id="GO:0008770">
    <property type="term" value="F:[acyl-carrier-protein] phosphodiesterase activity"/>
    <property type="evidence" value="ECO:0007669"/>
    <property type="project" value="InterPro"/>
</dbReference>
<protein>
    <submittedName>
        <fullName evidence="5">ACP phosphodiesterase</fullName>
    </submittedName>
</protein>
<keyword evidence="4" id="KW-0276">Fatty acid metabolism</keyword>
<dbReference type="Pfam" id="PF04336">
    <property type="entry name" value="ACP_PD"/>
    <property type="match status" value="1"/>
</dbReference>
<dbReference type="AlphaFoldDB" id="A0AA37RWZ3"/>
<proteinExistence type="predicted"/>
<accession>A0AA37RWZ3</accession>
<dbReference type="RefSeq" id="WP_095504244.1">
    <property type="nucleotide sequence ID" value="NZ_BSNC01000005.1"/>
</dbReference>
<dbReference type="PIRSF" id="PIRSF011489">
    <property type="entry name" value="DUF479"/>
    <property type="match status" value="1"/>
</dbReference>
<keyword evidence="3" id="KW-0443">Lipid metabolism</keyword>
<organism evidence="5 6">
    <name type="scientific">Paraferrimonas sedimenticola</name>
    <dbReference type="NCBI Taxonomy" id="375674"/>
    <lineage>
        <taxon>Bacteria</taxon>
        <taxon>Pseudomonadati</taxon>
        <taxon>Pseudomonadota</taxon>
        <taxon>Gammaproteobacteria</taxon>
        <taxon>Alteromonadales</taxon>
        <taxon>Ferrimonadaceae</taxon>
        <taxon>Paraferrimonas</taxon>
    </lineage>
</organism>
<dbReference type="PANTHER" id="PTHR38764">
    <property type="entry name" value="ACYL CARRIER PROTEIN PHOSPHODIESTERASE"/>
    <property type="match status" value="1"/>
</dbReference>
<reference evidence="5" key="2">
    <citation type="submission" date="2023-01" db="EMBL/GenBank/DDBJ databases">
        <title>Draft genome sequence of Paraferrimonas sedimenticola strain NBRC 101628.</title>
        <authorList>
            <person name="Sun Q."/>
            <person name="Mori K."/>
        </authorList>
    </citation>
    <scope>NUCLEOTIDE SEQUENCE</scope>
    <source>
        <strain evidence="5">NBRC 101628</strain>
    </source>
</reference>
<evidence type="ECO:0000313" key="5">
    <source>
        <dbReference type="EMBL" id="GLP96936.1"/>
    </source>
</evidence>
<keyword evidence="4" id="KW-0275">Fatty acid biosynthesis</keyword>
<dbReference type="PANTHER" id="PTHR38764:SF1">
    <property type="entry name" value="ACYL CARRIER PROTEIN PHOSPHODIESTERASE"/>
    <property type="match status" value="1"/>
</dbReference>
<gene>
    <name evidence="5" type="ORF">GCM10007895_22420</name>
</gene>
<dbReference type="GO" id="GO:0006633">
    <property type="term" value="P:fatty acid biosynthetic process"/>
    <property type="evidence" value="ECO:0007669"/>
    <property type="project" value="UniProtKB-KW"/>
</dbReference>
<dbReference type="EMBL" id="BSNC01000005">
    <property type="protein sequence ID" value="GLP96936.1"/>
    <property type="molecule type" value="Genomic_DNA"/>
</dbReference>
<keyword evidence="2" id="KW-0378">Hydrolase</keyword>
<dbReference type="Proteomes" id="UP001161422">
    <property type="component" value="Unassembled WGS sequence"/>
</dbReference>
<sequence length="195" mass="22517">MNYLAHLALSQSSVESRVGNLLGDFCKGVDTKALPVGIQAGLANHRLVDRLTDQHPQVKYLKTLISPQRRRFAGVILDLCFDHFLIAHWHEFYEGDYHLSKGEFFEQLTLGLPLMPERMQYVVSRVVAQDWFETYERVEGVGFALDRIAQRIRFTNQFEGSIEEIDTHYTQIEQSFLTLYPEIQAQVADARLELL</sequence>